<dbReference type="InterPro" id="IPR003370">
    <property type="entry name" value="Chromate_transpt"/>
</dbReference>
<reference evidence="9 10" key="1">
    <citation type="submission" date="2018-06" db="EMBL/GenBank/DDBJ databases">
        <title>Streptacidiphilus pinicola sp. nov., isolated from pine grove soil.</title>
        <authorList>
            <person name="Roh S.G."/>
            <person name="Park S."/>
            <person name="Kim M.-K."/>
            <person name="Yun B.-R."/>
            <person name="Park J."/>
            <person name="Kim M.J."/>
            <person name="Kim Y.S."/>
            <person name="Kim S.B."/>
        </authorList>
    </citation>
    <scope>NUCLEOTIDE SEQUENCE [LARGE SCALE GENOMIC DNA]</scope>
    <source>
        <strain evidence="9 10">MMS16-CNU450</strain>
    </source>
</reference>
<protein>
    <recommendedName>
        <fullName evidence="11">Chromate transporter</fullName>
    </recommendedName>
</protein>
<dbReference type="Proteomes" id="UP000248889">
    <property type="component" value="Unassembled WGS sequence"/>
</dbReference>
<dbReference type="GO" id="GO:0015109">
    <property type="term" value="F:chromate transmembrane transporter activity"/>
    <property type="evidence" value="ECO:0007669"/>
    <property type="project" value="InterPro"/>
</dbReference>
<evidence type="ECO:0000256" key="6">
    <source>
        <dbReference type="ARBA" id="ARBA00023136"/>
    </source>
</evidence>
<dbReference type="EMBL" id="QKYN01000020">
    <property type="protein sequence ID" value="RAG86802.1"/>
    <property type="molecule type" value="Genomic_DNA"/>
</dbReference>
<dbReference type="Pfam" id="PF02417">
    <property type="entry name" value="Chromate_transp"/>
    <property type="match status" value="1"/>
</dbReference>
<keyword evidence="6 8" id="KW-0472">Membrane</keyword>
<keyword evidence="10" id="KW-1185">Reference proteome</keyword>
<accession>A0A2X0INM5</accession>
<dbReference type="GO" id="GO:0005886">
    <property type="term" value="C:plasma membrane"/>
    <property type="evidence" value="ECO:0007669"/>
    <property type="project" value="UniProtKB-SubCell"/>
</dbReference>
<keyword evidence="5 8" id="KW-1133">Transmembrane helix</keyword>
<feature type="transmembrane region" description="Helical" evidence="8">
    <location>
        <begin position="165"/>
        <end position="181"/>
    </location>
</feature>
<dbReference type="AlphaFoldDB" id="A0A2X0INM5"/>
<evidence type="ECO:0008006" key="11">
    <source>
        <dbReference type="Google" id="ProtNLM"/>
    </source>
</evidence>
<evidence type="ECO:0000313" key="10">
    <source>
        <dbReference type="Proteomes" id="UP000248889"/>
    </source>
</evidence>
<evidence type="ECO:0000256" key="3">
    <source>
        <dbReference type="ARBA" id="ARBA00022475"/>
    </source>
</evidence>
<evidence type="ECO:0000256" key="8">
    <source>
        <dbReference type="SAM" id="Phobius"/>
    </source>
</evidence>
<evidence type="ECO:0000256" key="7">
    <source>
        <dbReference type="SAM" id="MobiDB-lite"/>
    </source>
</evidence>
<dbReference type="OrthoDB" id="8969999at2"/>
<gene>
    <name evidence="9" type="ORF">DN069_04495</name>
</gene>
<evidence type="ECO:0000256" key="1">
    <source>
        <dbReference type="ARBA" id="ARBA00004651"/>
    </source>
</evidence>
<evidence type="ECO:0000256" key="5">
    <source>
        <dbReference type="ARBA" id="ARBA00022989"/>
    </source>
</evidence>
<feature type="compositionally biased region" description="Gly residues" evidence="7">
    <location>
        <begin position="52"/>
        <end position="61"/>
    </location>
</feature>
<comment type="subcellular location">
    <subcellularLocation>
        <location evidence="1">Cell membrane</location>
        <topology evidence="1">Multi-pass membrane protein</topology>
    </subcellularLocation>
</comment>
<proteinExistence type="inferred from homology"/>
<keyword evidence="3" id="KW-1003">Cell membrane</keyword>
<comment type="caution">
    <text evidence="9">The sequence shown here is derived from an EMBL/GenBank/DDBJ whole genome shotgun (WGS) entry which is preliminary data.</text>
</comment>
<feature type="transmembrane region" description="Helical" evidence="8">
    <location>
        <begin position="188"/>
        <end position="206"/>
    </location>
</feature>
<feature type="transmembrane region" description="Helical" evidence="8">
    <location>
        <begin position="97"/>
        <end position="124"/>
    </location>
</feature>
<organism evidence="9 10">
    <name type="scientific">Streptacidiphilus pinicola</name>
    <dbReference type="NCBI Taxonomy" id="2219663"/>
    <lineage>
        <taxon>Bacteria</taxon>
        <taxon>Bacillati</taxon>
        <taxon>Actinomycetota</taxon>
        <taxon>Actinomycetes</taxon>
        <taxon>Kitasatosporales</taxon>
        <taxon>Streptomycetaceae</taxon>
        <taxon>Streptacidiphilus</taxon>
    </lineage>
</organism>
<evidence type="ECO:0000313" key="9">
    <source>
        <dbReference type="EMBL" id="RAG86802.1"/>
    </source>
</evidence>
<evidence type="ECO:0000256" key="4">
    <source>
        <dbReference type="ARBA" id="ARBA00022692"/>
    </source>
</evidence>
<sequence length="207" mass="21091">MARPRDGRGRPRRRLPRPRADRRLRRPDRRRAVDASPAPPPRPVTVCPRGRGPAGAGARAGVGAGSVETAAARRRASARRCQITAGPVVRTVAVDGYAAAGVGGGLLAAAVAFTPSFLFVLFGGRHFDRLRASTHVQAFLTGAGPAVNGAIAGSAIPLALALTHAWQYAVLAAAALWLLALRRGVVSALLAAGAIGVVGALAGLTVG</sequence>
<keyword evidence="4 8" id="KW-0812">Transmembrane</keyword>
<feature type="compositionally biased region" description="Basic residues" evidence="7">
    <location>
        <begin position="10"/>
        <end position="29"/>
    </location>
</feature>
<feature type="region of interest" description="Disordered" evidence="7">
    <location>
        <begin position="1"/>
        <end position="61"/>
    </location>
</feature>
<evidence type="ECO:0000256" key="2">
    <source>
        <dbReference type="ARBA" id="ARBA00005262"/>
    </source>
</evidence>
<name>A0A2X0INM5_9ACTN</name>
<comment type="similarity">
    <text evidence="2">Belongs to the chromate ion transporter (CHR) (TC 2.A.51) family.</text>
</comment>